<dbReference type="InterPro" id="IPR040023">
    <property type="entry name" value="WBP4"/>
</dbReference>
<evidence type="ECO:0000256" key="3">
    <source>
        <dbReference type="ARBA" id="ARBA00022771"/>
    </source>
</evidence>
<dbReference type="Pfam" id="PF06220">
    <property type="entry name" value="zf-U1"/>
    <property type="match status" value="1"/>
</dbReference>
<evidence type="ECO:0000256" key="4">
    <source>
        <dbReference type="ARBA" id="ARBA00022833"/>
    </source>
</evidence>
<name>A0A7S4E7L9_9STRA</name>
<dbReference type="GO" id="GO:0071011">
    <property type="term" value="C:precatalytic spliceosome"/>
    <property type="evidence" value="ECO:0007669"/>
    <property type="project" value="TreeGrafter"/>
</dbReference>
<feature type="compositionally biased region" description="Low complexity" evidence="6">
    <location>
        <begin position="226"/>
        <end position="253"/>
    </location>
</feature>
<organism evidence="8">
    <name type="scientific">Pelagomonas calceolata</name>
    <dbReference type="NCBI Taxonomy" id="35677"/>
    <lineage>
        <taxon>Eukaryota</taxon>
        <taxon>Sar</taxon>
        <taxon>Stramenopiles</taxon>
        <taxon>Ochrophyta</taxon>
        <taxon>Pelagophyceae</taxon>
        <taxon>Pelagomonadales</taxon>
        <taxon>Pelagomonadaceae</taxon>
        <taxon>Pelagomonas</taxon>
    </lineage>
</organism>
<dbReference type="PROSITE" id="PS50171">
    <property type="entry name" value="ZF_MATRIN"/>
    <property type="match status" value="1"/>
</dbReference>
<gene>
    <name evidence="8" type="ORF">PCAL00307_LOCUS11276</name>
</gene>
<feature type="domain" description="Matrin-type" evidence="7">
    <location>
        <begin position="11"/>
        <end position="42"/>
    </location>
</feature>
<evidence type="ECO:0000256" key="5">
    <source>
        <dbReference type="ARBA" id="ARBA00023242"/>
    </source>
</evidence>
<accession>A0A7S4E7L9</accession>
<evidence type="ECO:0000256" key="1">
    <source>
        <dbReference type="ARBA" id="ARBA00004123"/>
    </source>
</evidence>
<feature type="region of interest" description="Disordered" evidence="6">
    <location>
        <begin position="203"/>
        <end position="275"/>
    </location>
</feature>
<keyword evidence="5" id="KW-0539">Nucleus</keyword>
<evidence type="ECO:0000256" key="2">
    <source>
        <dbReference type="ARBA" id="ARBA00022723"/>
    </source>
</evidence>
<evidence type="ECO:0000256" key="6">
    <source>
        <dbReference type="SAM" id="MobiDB-lite"/>
    </source>
</evidence>
<keyword evidence="4" id="KW-0862">Zinc</keyword>
<evidence type="ECO:0000313" key="8">
    <source>
        <dbReference type="EMBL" id="CAE0695840.1"/>
    </source>
</evidence>
<feature type="region of interest" description="Disordered" evidence="6">
    <location>
        <begin position="99"/>
        <end position="131"/>
    </location>
</feature>
<dbReference type="GO" id="GO:0008270">
    <property type="term" value="F:zinc ion binding"/>
    <property type="evidence" value="ECO:0007669"/>
    <property type="project" value="UniProtKB-KW"/>
</dbReference>
<dbReference type="GO" id="GO:0000398">
    <property type="term" value="P:mRNA splicing, via spliceosome"/>
    <property type="evidence" value="ECO:0007669"/>
    <property type="project" value="InterPro"/>
</dbReference>
<feature type="compositionally biased region" description="Basic residues" evidence="6">
    <location>
        <begin position="261"/>
        <end position="275"/>
    </location>
</feature>
<dbReference type="GO" id="GO:0003723">
    <property type="term" value="F:RNA binding"/>
    <property type="evidence" value="ECO:0007669"/>
    <property type="project" value="TreeGrafter"/>
</dbReference>
<dbReference type="InterPro" id="IPR003604">
    <property type="entry name" value="Matrin/U1-like-C_Znf_C2H2"/>
</dbReference>
<dbReference type="PANTHER" id="PTHR13173:SF10">
    <property type="entry name" value="WW DOMAIN-BINDING PROTEIN 4"/>
    <property type="match status" value="1"/>
</dbReference>
<reference evidence="8" key="1">
    <citation type="submission" date="2021-01" db="EMBL/GenBank/DDBJ databases">
        <authorList>
            <person name="Corre E."/>
            <person name="Pelletier E."/>
            <person name="Niang G."/>
            <person name="Scheremetjew M."/>
            <person name="Finn R."/>
            <person name="Kale V."/>
            <person name="Holt S."/>
            <person name="Cochrane G."/>
            <person name="Meng A."/>
            <person name="Brown T."/>
            <person name="Cohen L."/>
        </authorList>
    </citation>
    <scope>NUCLEOTIDE SEQUENCE</scope>
    <source>
        <strain evidence="8">CCMP1756</strain>
    </source>
</reference>
<dbReference type="EMBL" id="HBIW01013131">
    <property type="protein sequence ID" value="CAE0695840.1"/>
    <property type="molecule type" value="Transcribed_RNA"/>
</dbReference>
<protein>
    <recommendedName>
        <fullName evidence="7">Matrin-type domain-containing protein</fullName>
    </recommendedName>
</protein>
<dbReference type="PANTHER" id="PTHR13173">
    <property type="entry name" value="WW DOMAIN BINDING PROTEIN 4"/>
    <property type="match status" value="1"/>
</dbReference>
<dbReference type="AlphaFoldDB" id="A0A7S4E7L9"/>
<dbReference type="Gene3D" id="3.30.160.60">
    <property type="entry name" value="Classic Zinc Finger"/>
    <property type="match status" value="1"/>
</dbReference>
<dbReference type="SMART" id="SM00451">
    <property type="entry name" value="ZnF_U1"/>
    <property type="match status" value="1"/>
</dbReference>
<feature type="compositionally biased region" description="Polar residues" evidence="6">
    <location>
        <begin position="203"/>
        <end position="217"/>
    </location>
</feature>
<evidence type="ECO:0000259" key="7">
    <source>
        <dbReference type="PROSITE" id="PS50171"/>
    </source>
</evidence>
<keyword evidence="2" id="KW-0479">Metal-binding</keyword>
<dbReference type="InterPro" id="IPR013085">
    <property type="entry name" value="U1-CZ_Znf_C2H2"/>
</dbReference>
<sequence>MCDFWVSQARHYCNYCKVWTSGSKESVRRHEEGARHKDRVAQILKKKRQGPRVPADARNLQKQLADIEAAAAASMGASARGERGAFAGALNAGGLNVSAPAGRGGRPTTWPGMGEAGGHRAPPPREWTGPTWQMPRSADDAEAMEGHRPAGDDDAGEYTVRGALPAHFRGIESVSLAPRRVALSCPLQPRCNRVVGRAFSQAYSTSRANDTQTSSGREGSVRFGWSPRMRGSPRPSSKSSATPRAPRAARCARTTFGSSRATRRRPGRHPRPDRR</sequence>
<dbReference type="InterPro" id="IPR000690">
    <property type="entry name" value="Matrin/U1-C_Znf_C2H2"/>
</dbReference>
<proteinExistence type="predicted"/>
<comment type="subcellular location">
    <subcellularLocation>
        <location evidence="1">Nucleus</location>
    </subcellularLocation>
</comment>
<keyword evidence="3" id="KW-0863">Zinc-finger</keyword>